<protein>
    <submittedName>
        <fullName evidence="2">BNI4 protein</fullName>
    </submittedName>
</protein>
<reference evidence="3 5" key="3">
    <citation type="journal article" date="2016" name="Proc. Natl. Acad. Sci. U.S.A.">
        <title>Comparative genomics of biotechnologically important yeasts.</title>
        <authorList>
            <person name="Riley R."/>
            <person name="Haridas S."/>
            <person name="Wolfe K.H."/>
            <person name="Lopes M.R."/>
            <person name="Hittinger C.T."/>
            <person name="Goeker M."/>
            <person name="Salamov A.A."/>
            <person name="Wisecaver J.H."/>
            <person name="Long T.M."/>
            <person name="Calvey C.H."/>
            <person name="Aerts A.L."/>
            <person name="Barry K.W."/>
            <person name="Choi C."/>
            <person name="Clum A."/>
            <person name="Coughlan A.Y."/>
            <person name="Deshpande S."/>
            <person name="Douglass A.P."/>
            <person name="Hanson S.J."/>
            <person name="Klenk H.-P."/>
            <person name="LaButti K.M."/>
            <person name="Lapidus A."/>
            <person name="Lindquist E.A."/>
            <person name="Lipzen A.M."/>
            <person name="Meier-Kolthoff J.P."/>
            <person name="Ohm R.A."/>
            <person name="Otillar R.P."/>
            <person name="Pangilinan J.L."/>
            <person name="Peng Y."/>
            <person name="Rokas A."/>
            <person name="Rosa C.A."/>
            <person name="Scheuner C."/>
            <person name="Sibirny A.A."/>
            <person name="Slot J.C."/>
            <person name="Stielow J.B."/>
            <person name="Sun H."/>
            <person name="Kurtzman C.P."/>
            <person name="Blackwell M."/>
            <person name="Grigoriev I.V."/>
            <person name="Jeffries T.W."/>
        </authorList>
    </citation>
    <scope>NUCLEOTIDE SEQUENCE [LARGE SCALE GENOMIC DNA]</scope>
    <source>
        <strain evidence="5">ATCC 18201 / CBS 1600 / BCRC 20928 / JCM 3617 / NBRC 0987 / NRRL Y-1542</strain>
        <strain evidence="3">NRRL Y-1542</strain>
    </source>
</reference>
<feature type="region of interest" description="Disordered" evidence="1">
    <location>
        <begin position="640"/>
        <end position="659"/>
    </location>
</feature>
<feature type="compositionally biased region" description="Low complexity" evidence="1">
    <location>
        <begin position="21"/>
        <end position="37"/>
    </location>
</feature>
<feature type="region of interest" description="Disordered" evidence="1">
    <location>
        <begin position="403"/>
        <end position="440"/>
    </location>
</feature>
<dbReference type="STRING" id="983966.A0A0H5C9T6"/>
<dbReference type="Proteomes" id="UP000038830">
    <property type="component" value="Unassembled WGS sequence"/>
</dbReference>
<sequence>MKQTLSQASLDTMSYTSDNNTESAAFSSTPTTSHSSPEPYPQGTVKGMSNETLSKGSATVANEPRHNYQDVSPDLLQNGFYNSQSLKDHAKTIRKSLVMSDSMASVAIHDHDYGRGEKTGIAMTNSPSFSALASILEKKQVRAVKPKTVLSPNLIELDEDEDANDTTTPTIKQQEPVYDDDDIFKTPEVKQQKAFPPQPLTEPLPRVDEGQEEAHDDVEDDSPNLKVLSTSPEKPAMDKELPSLQRPAMIVSSDPTSLQASQHQHIINNYKVRSTSQQVVQDHQPKSTPKQTPGLGQHYSKRASSMPVLVDSQAHNKSHEKKRSLLSFFKKRSVSGTDVPHVNKQQQHQQHQPQVKKMASSQSFQIQSPQAQAQQPRAAQRSTSSTSVFSAFRRSKKPTFEIVEEPQFAYKQQEQTNGVDEDAFTKEPSDDNASFSSDEGFNEDFNKLKVEAMDKSTLEPLSNAELEKDYETKRSSQISQGETLFPRKLSAHDVESIVSLERNRSQSRHSIISRRHSQSSSRPLSLVEAIESNAREAGMHIEQGILRPPSTYSLSTSTQQSPKILDAQEGYNDDGDDDSFHFEDFSNALEFDDIADQYIADNKVNDGNESSYDDNDVSDLLEFSEFIDFGGDLELNFDLDDDSTPLSQPPLNSSSLSAVGTDAHSFQSPASLQSARFSNKAVQSPNTSPFIPDSAFVPSMSRPISMSFRGLKAPTLNRYQDSGSTQSFGSSNAPSVNKGSKTVEFSSKITLYDVYAEDEYDRKPDIATCNQLTPQLAQRIRVELNELKSEMEVHEDSRCYTHFF</sequence>
<feature type="compositionally biased region" description="Polar residues" evidence="1">
    <location>
        <begin position="1"/>
        <end position="20"/>
    </location>
</feature>
<reference evidence="2" key="1">
    <citation type="submission" date="2014-12" db="EMBL/GenBank/DDBJ databases">
        <authorList>
            <person name="Jaenicke S."/>
        </authorList>
    </citation>
    <scope>NUCLEOTIDE SEQUENCE [LARGE SCALE GENOMIC DNA]</scope>
    <source>
        <strain evidence="2">CBS1600</strain>
    </source>
</reference>
<accession>A0A0H5C9T6</accession>
<dbReference type="GO" id="GO:0030036">
    <property type="term" value="P:actin cytoskeleton organization"/>
    <property type="evidence" value="ECO:0007669"/>
    <property type="project" value="TreeGrafter"/>
</dbReference>
<dbReference type="RefSeq" id="XP_020068496.1">
    <property type="nucleotide sequence ID" value="XM_020215720.1"/>
</dbReference>
<dbReference type="AlphaFoldDB" id="A0A0H5C9T6"/>
<feature type="compositionally biased region" description="Low complexity" evidence="1">
    <location>
        <begin position="339"/>
        <end position="385"/>
    </location>
</feature>
<dbReference type="Proteomes" id="UP000094389">
    <property type="component" value="Unassembled WGS sequence"/>
</dbReference>
<feature type="compositionally biased region" description="Polar residues" evidence="1">
    <location>
        <begin position="47"/>
        <end position="60"/>
    </location>
</feature>
<dbReference type="OMA" id="NYHEDIT"/>
<evidence type="ECO:0000313" key="4">
    <source>
        <dbReference type="Proteomes" id="UP000038830"/>
    </source>
</evidence>
<accession>A0A1E4RW05</accession>
<feature type="compositionally biased region" description="Polar residues" evidence="1">
    <location>
        <begin position="253"/>
        <end position="291"/>
    </location>
</feature>
<evidence type="ECO:0000313" key="3">
    <source>
        <dbReference type="EMBL" id="ODV71457.1"/>
    </source>
</evidence>
<dbReference type="OrthoDB" id="5563016at2759"/>
<dbReference type="PANTHER" id="PTHR12751">
    <property type="entry name" value="PHOSPHATASE AND ACTIN REGULATOR PHACTR"/>
    <property type="match status" value="1"/>
</dbReference>
<dbReference type="PANTHER" id="PTHR12751:SF18">
    <property type="entry name" value="PHOSPHATASE AND ACTIN REGULATOR 1"/>
    <property type="match status" value="1"/>
</dbReference>
<dbReference type="EMBL" id="KV453940">
    <property type="protein sequence ID" value="ODV71457.1"/>
    <property type="molecule type" value="Genomic_DNA"/>
</dbReference>
<feature type="compositionally biased region" description="Low complexity" evidence="1">
    <location>
        <begin position="644"/>
        <end position="657"/>
    </location>
</feature>
<gene>
    <name evidence="2" type="primary">BNI4</name>
    <name evidence="2" type="ORF">BN1211_6196</name>
    <name evidence="3" type="ORF">CYBJADRAFT_169315</name>
</gene>
<evidence type="ECO:0000313" key="5">
    <source>
        <dbReference type="Proteomes" id="UP000094389"/>
    </source>
</evidence>
<evidence type="ECO:0000256" key="1">
    <source>
        <dbReference type="SAM" id="MobiDB-lite"/>
    </source>
</evidence>
<dbReference type="GO" id="GO:0003779">
    <property type="term" value="F:actin binding"/>
    <property type="evidence" value="ECO:0007669"/>
    <property type="project" value="TreeGrafter"/>
</dbReference>
<organism evidence="2 4">
    <name type="scientific">Cyberlindnera jadinii (strain ATCC 18201 / CBS 1600 / BCRC 20928 / JCM 3617 / NBRC 0987 / NRRL Y-1542)</name>
    <name type="common">Torula yeast</name>
    <name type="synonym">Candida utilis</name>
    <dbReference type="NCBI Taxonomy" id="983966"/>
    <lineage>
        <taxon>Eukaryota</taxon>
        <taxon>Fungi</taxon>
        <taxon>Dikarya</taxon>
        <taxon>Ascomycota</taxon>
        <taxon>Saccharomycotina</taxon>
        <taxon>Saccharomycetes</taxon>
        <taxon>Phaffomycetales</taxon>
        <taxon>Phaffomycetaceae</taxon>
        <taxon>Cyberlindnera</taxon>
    </lineage>
</organism>
<name>A0A0H5C9T6_CYBJN</name>
<dbReference type="EMBL" id="CDQK01000007">
    <property type="protein sequence ID" value="CEP25190.1"/>
    <property type="molecule type" value="Genomic_DNA"/>
</dbReference>
<evidence type="ECO:0000313" key="2">
    <source>
        <dbReference type="EMBL" id="CEP25190.1"/>
    </source>
</evidence>
<keyword evidence="5" id="KW-1185">Reference proteome</keyword>
<reference evidence="4" key="2">
    <citation type="journal article" date="2015" name="J. Biotechnol.">
        <title>The structure of the Cyberlindnera jadinii genome and its relation to Candida utilis analyzed by the occurrence of single nucleotide polymorphisms.</title>
        <authorList>
            <person name="Rupp O."/>
            <person name="Brinkrolf K."/>
            <person name="Buerth C."/>
            <person name="Kunigo M."/>
            <person name="Schneider J."/>
            <person name="Jaenicke S."/>
            <person name="Goesmann A."/>
            <person name="Puehler A."/>
            <person name="Jaeger K.-E."/>
            <person name="Ernst J.F."/>
        </authorList>
    </citation>
    <scope>NUCLEOTIDE SEQUENCE [LARGE SCALE GENOMIC DNA]</scope>
    <source>
        <strain evidence="4">ATCC 18201 / CBS 1600 / BCRC 20928 / JCM 3617 / NBRC 0987 / NRRL Y-1542</strain>
    </source>
</reference>
<dbReference type="GeneID" id="30990116"/>
<feature type="region of interest" description="Disordered" evidence="1">
    <location>
        <begin position="501"/>
        <end position="524"/>
    </location>
</feature>
<feature type="region of interest" description="Disordered" evidence="1">
    <location>
        <begin position="1"/>
        <end position="73"/>
    </location>
</feature>
<proteinExistence type="predicted"/>
<feature type="compositionally biased region" description="Basic residues" evidence="1">
    <location>
        <begin position="316"/>
        <end position="333"/>
    </location>
</feature>
<feature type="compositionally biased region" description="Basic residues" evidence="1">
    <location>
        <begin position="505"/>
        <end position="517"/>
    </location>
</feature>
<feature type="region of interest" description="Disordered" evidence="1">
    <location>
        <begin position="158"/>
        <end position="391"/>
    </location>
</feature>